<evidence type="ECO:0000256" key="3">
    <source>
        <dbReference type="ARBA" id="ARBA00022478"/>
    </source>
</evidence>
<keyword evidence="5" id="KW-0539">Nucleus</keyword>
<gene>
    <name evidence="6" type="ORF">AV274_5722</name>
</gene>
<organism evidence="6 7">
    <name type="scientific">Blastocystis sp. subtype 1 (strain ATCC 50177 / NandII)</name>
    <dbReference type="NCBI Taxonomy" id="478820"/>
    <lineage>
        <taxon>Eukaryota</taxon>
        <taxon>Sar</taxon>
        <taxon>Stramenopiles</taxon>
        <taxon>Bigyra</taxon>
        <taxon>Opalozoa</taxon>
        <taxon>Opalinata</taxon>
        <taxon>Blastocystidae</taxon>
        <taxon>Blastocystis</taxon>
    </lineage>
</organism>
<dbReference type="GO" id="GO:0005654">
    <property type="term" value="C:nucleoplasm"/>
    <property type="evidence" value="ECO:0007669"/>
    <property type="project" value="UniProtKB-ARBA"/>
</dbReference>
<dbReference type="STRING" id="478820.A0A196S6D4"/>
<evidence type="ECO:0000256" key="2">
    <source>
        <dbReference type="ARBA" id="ARBA00011038"/>
    </source>
</evidence>
<dbReference type="GO" id="GO:0005737">
    <property type="term" value="C:cytoplasm"/>
    <property type="evidence" value="ECO:0007669"/>
    <property type="project" value="UniProtKB-ARBA"/>
</dbReference>
<evidence type="ECO:0000256" key="1">
    <source>
        <dbReference type="ARBA" id="ARBA00004123"/>
    </source>
</evidence>
<evidence type="ECO:0000313" key="6">
    <source>
        <dbReference type="EMBL" id="OAO12625.1"/>
    </source>
</evidence>
<dbReference type="EMBL" id="LXWW01000531">
    <property type="protein sequence ID" value="OAO12625.1"/>
    <property type="molecule type" value="Genomic_DNA"/>
</dbReference>
<dbReference type="InterPro" id="IPR036390">
    <property type="entry name" value="WH_DNA-bd_sf"/>
</dbReference>
<dbReference type="Pfam" id="PF05158">
    <property type="entry name" value="RNA_pol_Rpc34"/>
    <property type="match status" value="2"/>
</dbReference>
<protein>
    <submittedName>
        <fullName evidence="6">DNA-directed RNA polymerase III subunit RPC6-like protein</fullName>
    </submittedName>
</protein>
<reference evidence="6 7" key="1">
    <citation type="submission" date="2016-05" db="EMBL/GenBank/DDBJ databases">
        <title>Nuclear genome of Blastocystis sp. subtype 1 NandII.</title>
        <authorList>
            <person name="Gentekaki E."/>
            <person name="Curtis B."/>
            <person name="Stairs C."/>
            <person name="Eme L."/>
            <person name="Herman E."/>
            <person name="Klimes V."/>
            <person name="Arias M.C."/>
            <person name="Elias M."/>
            <person name="Hilliou F."/>
            <person name="Klute M."/>
            <person name="Malik S.-B."/>
            <person name="Pightling A."/>
            <person name="Rachubinski R."/>
            <person name="Salas D."/>
            <person name="Schlacht A."/>
            <person name="Suga H."/>
            <person name="Archibald J."/>
            <person name="Ball S.G."/>
            <person name="Clark G."/>
            <person name="Dacks J."/>
            <person name="Van Der Giezen M."/>
            <person name="Tsaousis A."/>
            <person name="Roger A."/>
        </authorList>
    </citation>
    <scope>NUCLEOTIDE SEQUENCE [LARGE SCALE GENOMIC DNA]</scope>
    <source>
        <strain evidence="7">ATCC 50177 / NandII</strain>
    </source>
</reference>
<proteinExistence type="inferred from homology"/>
<evidence type="ECO:0000313" key="7">
    <source>
        <dbReference type="Proteomes" id="UP000078348"/>
    </source>
</evidence>
<accession>A0A196S6D4</accession>
<dbReference type="InterPro" id="IPR007832">
    <property type="entry name" value="RNA_pol_Rpc34"/>
</dbReference>
<dbReference type="GO" id="GO:0006383">
    <property type="term" value="P:transcription by RNA polymerase III"/>
    <property type="evidence" value="ECO:0007669"/>
    <property type="project" value="InterPro"/>
</dbReference>
<dbReference type="Gene3D" id="1.10.10.10">
    <property type="entry name" value="Winged helix-like DNA-binding domain superfamily/Winged helix DNA-binding domain"/>
    <property type="match status" value="1"/>
</dbReference>
<comment type="caution">
    <text evidence="6">The sequence shown here is derived from an EMBL/GenBank/DDBJ whole genome shotgun (WGS) entry which is preliminary data.</text>
</comment>
<keyword evidence="3 6" id="KW-0240">DNA-directed RNA polymerase</keyword>
<sequence length="279" mass="32244">MSLKERFVQLLEKNEDGLDDKEIKKVFGEEYAGLVGSIQELLDENRLKILQGPDGYVFRLTTHDQIAKQTQLDDLGDAEMLVYQCIERSGNQGIWIREIKIRTGLHASAINRIIKKLVQRKLIKSFKSIASKMKIMYILYDMELPKDITGGPWYFEQEFDTEFVDIISQFVRKILTEEESGMDIGSILQKITLSNISNVPLSEKDVEQLLEKMSFCNVIEQITDLKGKRVWKLRKPTTSYDNISCTPCGECPLFYRCFCNAAVNPNRCPYINQWYDLGE</sequence>
<name>A0A196S6D4_BLAHN</name>
<keyword evidence="7" id="KW-1185">Reference proteome</keyword>
<dbReference type="GO" id="GO:0005666">
    <property type="term" value="C:RNA polymerase III complex"/>
    <property type="evidence" value="ECO:0007669"/>
    <property type="project" value="InterPro"/>
</dbReference>
<evidence type="ECO:0000256" key="5">
    <source>
        <dbReference type="ARBA" id="ARBA00023242"/>
    </source>
</evidence>
<dbReference type="Proteomes" id="UP000078348">
    <property type="component" value="Unassembled WGS sequence"/>
</dbReference>
<dbReference type="AlphaFoldDB" id="A0A196S6D4"/>
<comment type="subcellular location">
    <subcellularLocation>
        <location evidence="1">Nucleus</location>
    </subcellularLocation>
</comment>
<dbReference type="FunFam" id="1.10.10.10:FF:000116">
    <property type="entry name" value="DNA-directed RNA polymerase III subunit RPC6"/>
    <property type="match status" value="1"/>
</dbReference>
<keyword evidence="4" id="KW-0804">Transcription</keyword>
<dbReference type="InterPro" id="IPR016049">
    <property type="entry name" value="RNA_pol_Rpc34-like"/>
</dbReference>
<comment type="similarity">
    <text evidence="2">Belongs to the eukaryotic RPC34/RPC39 RNA polymerase subunit family.</text>
</comment>
<dbReference type="OrthoDB" id="613763at2759"/>
<dbReference type="InterPro" id="IPR036388">
    <property type="entry name" value="WH-like_DNA-bd_sf"/>
</dbReference>
<dbReference type="PANTHER" id="PTHR12780">
    <property type="entry name" value="RNA POLYMERASE III DNA DIRECTED , 39KD SUBUNIT-RELATED"/>
    <property type="match status" value="1"/>
</dbReference>
<dbReference type="SUPFAM" id="SSF46785">
    <property type="entry name" value="Winged helix' DNA-binding domain"/>
    <property type="match status" value="1"/>
</dbReference>
<evidence type="ECO:0000256" key="4">
    <source>
        <dbReference type="ARBA" id="ARBA00023163"/>
    </source>
</evidence>